<accession>A0A7M7PNR5</accession>
<dbReference type="Gene3D" id="1.10.340.70">
    <property type="match status" value="1"/>
</dbReference>
<evidence type="ECO:0000256" key="13">
    <source>
        <dbReference type="ARBA" id="ARBA00023268"/>
    </source>
</evidence>
<dbReference type="Gene3D" id="3.10.10.10">
    <property type="entry name" value="HIV Type 1 Reverse Transcriptase, subunit A, domain 1"/>
    <property type="match status" value="1"/>
</dbReference>
<dbReference type="FunFam" id="3.40.30.10:FF:000553">
    <property type="entry name" value="Peroxiredoxin-2C"/>
    <property type="match status" value="1"/>
</dbReference>
<dbReference type="GeneID" id="591742"/>
<dbReference type="PANTHER" id="PTHR37984">
    <property type="entry name" value="PROTEIN CBG26694"/>
    <property type="match status" value="1"/>
</dbReference>
<dbReference type="OMA" id="PIKMHPR"/>
<dbReference type="Gene3D" id="3.30.420.10">
    <property type="entry name" value="Ribonuclease H-like superfamily/Ribonuclease H"/>
    <property type="match status" value="1"/>
</dbReference>
<dbReference type="SUPFAM" id="SSF52833">
    <property type="entry name" value="Thioredoxin-like"/>
    <property type="match status" value="1"/>
</dbReference>
<dbReference type="FunFam" id="3.30.70.270:FF:000041">
    <property type="entry name" value="Uncharacterized protein"/>
    <property type="match status" value="1"/>
</dbReference>
<evidence type="ECO:0000259" key="16">
    <source>
        <dbReference type="PROSITE" id="PS50994"/>
    </source>
</evidence>
<evidence type="ECO:0000256" key="4">
    <source>
        <dbReference type="ARBA" id="ARBA00022670"/>
    </source>
</evidence>
<dbReference type="InterPro" id="IPR043502">
    <property type="entry name" value="DNA/RNA_pol_sf"/>
</dbReference>
<dbReference type="InterPro" id="IPR000477">
    <property type="entry name" value="RT_dom"/>
</dbReference>
<dbReference type="Gene3D" id="3.40.30.10">
    <property type="entry name" value="Glutaredoxin"/>
    <property type="match status" value="1"/>
</dbReference>
<dbReference type="SUPFAM" id="SSF53098">
    <property type="entry name" value="Ribonuclease H-like"/>
    <property type="match status" value="1"/>
</dbReference>
<dbReference type="InterPro" id="IPR036249">
    <property type="entry name" value="Thioredoxin-like_sf"/>
</dbReference>
<dbReference type="GO" id="GO:0003676">
    <property type="term" value="F:nucleic acid binding"/>
    <property type="evidence" value="ECO:0007669"/>
    <property type="project" value="InterPro"/>
</dbReference>
<dbReference type="Pfam" id="PF17921">
    <property type="entry name" value="Integrase_H2C2"/>
    <property type="match status" value="1"/>
</dbReference>
<keyword evidence="9" id="KW-0378">Hydrolase</keyword>
<name>A0A7M7PNR5_STRPU</name>
<feature type="compositionally biased region" description="Polar residues" evidence="14">
    <location>
        <begin position="1239"/>
        <end position="1257"/>
    </location>
</feature>
<dbReference type="InParanoid" id="A0A7M7PNR5"/>
<dbReference type="Pfam" id="PF08534">
    <property type="entry name" value="Redoxin"/>
    <property type="match status" value="1"/>
</dbReference>
<dbReference type="SUPFAM" id="SSF56672">
    <property type="entry name" value="DNA/RNA polymerases"/>
    <property type="match status" value="1"/>
</dbReference>
<evidence type="ECO:0000256" key="9">
    <source>
        <dbReference type="ARBA" id="ARBA00022801"/>
    </source>
</evidence>
<keyword evidence="13" id="KW-0511">Multifunctional enzyme</keyword>
<dbReference type="InterPro" id="IPR043128">
    <property type="entry name" value="Rev_trsase/Diguanyl_cyclase"/>
</dbReference>
<proteinExistence type="inferred from homology"/>
<dbReference type="InterPro" id="IPR050951">
    <property type="entry name" value="Retrovirus_Pol_polyprotein"/>
</dbReference>
<dbReference type="InterPro" id="IPR001584">
    <property type="entry name" value="Integrase_cat-core"/>
</dbReference>
<keyword evidence="12" id="KW-0560">Oxidoreductase</keyword>
<feature type="region of interest" description="Disordered" evidence="14">
    <location>
        <begin position="693"/>
        <end position="722"/>
    </location>
</feature>
<feature type="region of interest" description="Disordered" evidence="14">
    <location>
        <begin position="1147"/>
        <end position="1325"/>
    </location>
</feature>
<dbReference type="GO" id="GO:0006508">
    <property type="term" value="P:proteolysis"/>
    <property type="evidence" value="ECO:0007669"/>
    <property type="project" value="UniProtKB-KW"/>
</dbReference>
<evidence type="ECO:0000256" key="1">
    <source>
        <dbReference type="ARBA" id="ARBA00003330"/>
    </source>
</evidence>
<evidence type="ECO:0000256" key="2">
    <source>
        <dbReference type="ARBA" id="ARBA00010505"/>
    </source>
</evidence>
<dbReference type="Pfam" id="PF17919">
    <property type="entry name" value="RT_RNaseH_2"/>
    <property type="match status" value="1"/>
</dbReference>
<dbReference type="CDD" id="cd01647">
    <property type="entry name" value="RT_LTR"/>
    <property type="match status" value="1"/>
</dbReference>
<dbReference type="PANTHER" id="PTHR37984:SF5">
    <property type="entry name" value="PROTEIN NYNRIN-LIKE"/>
    <property type="match status" value="1"/>
</dbReference>
<protein>
    <recommendedName>
        <fullName evidence="19">Thioredoxin-dependent peroxiredoxin</fullName>
    </recommendedName>
</protein>
<feature type="domain" description="Integrase catalytic" evidence="16">
    <location>
        <begin position="876"/>
        <end position="1034"/>
    </location>
</feature>
<feature type="compositionally biased region" description="Basic residues" evidence="14">
    <location>
        <begin position="1147"/>
        <end position="1160"/>
    </location>
</feature>
<organism evidence="17 18">
    <name type="scientific">Strongylocentrotus purpuratus</name>
    <name type="common">Purple sea urchin</name>
    <dbReference type="NCBI Taxonomy" id="7668"/>
    <lineage>
        <taxon>Eukaryota</taxon>
        <taxon>Metazoa</taxon>
        <taxon>Echinodermata</taxon>
        <taxon>Eleutherozoa</taxon>
        <taxon>Echinozoa</taxon>
        <taxon>Echinoidea</taxon>
        <taxon>Euechinoidea</taxon>
        <taxon>Echinacea</taxon>
        <taxon>Camarodonta</taxon>
        <taxon>Echinidea</taxon>
        <taxon>Strongylocentrotidae</taxon>
        <taxon>Strongylocentrotus</taxon>
    </lineage>
</organism>
<keyword evidence="5" id="KW-0808">Transferase</keyword>
<dbReference type="GO" id="GO:0034599">
    <property type="term" value="P:cellular response to oxidative stress"/>
    <property type="evidence" value="ECO:0007669"/>
    <property type="project" value="InterPro"/>
</dbReference>
<feature type="compositionally biased region" description="Polar residues" evidence="14">
    <location>
        <begin position="1271"/>
        <end position="1294"/>
    </location>
</feature>
<dbReference type="InterPro" id="IPR013740">
    <property type="entry name" value="Redoxin"/>
</dbReference>
<feature type="compositionally biased region" description="Polar residues" evidence="14">
    <location>
        <begin position="1308"/>
        <end position="1321"/>
    </location>
</feature>
<keyword evidence="6" id="KW-0548">Nucleotidyltransferase</keyword>
<keyword evidence="10" id="KW-0049">Antioxidant</keyword>
<evidence type="ECO:0000256" key="3">
    <source>
        <dbReference type="ARBA" id="ARBA00022559"/>
    </source>
</evidence>
<keyword evidence="3" id="KW-0575">Peroxidase</keyword>
<feature type="domain" description="Reverse transcriptase" evidence="15">
    <location>
        <begin position="272"/>
        <end position="451"/>
    </location>
</feature>
<keyword evidence="4" id="KW-0645">Protease</keyword>
<keyword evidence="11" id="KW-0695">RNA-directed DNA polymerase</keyword>
<dbReference type="EnsemblMetazoa" id="XM_030998621">
    <property type="protein sequence ID" value="XP_030854481"/>
    <property type="gene ID" value="LOC591742"/>
</dbReference>
<comment type="function">
    <text evidence="1">Thiol-specific peroxidase that catalyzes the reduction of hydrogen peroxide and organic hydroperoxides to water and alcohols, respectively. Plays a role in cell protection against oxidative stress by detoxifying peroxides and as sensor of hydrogen peroxide-mediated signaling events.</text>
</comment>
<evidence type="ECO:0000313" key="18">
    <source>
        <dbReference type="Proteomes" id="UP000007110"/>
    </source>
</evidence>
<evidence type="ECO:0000256" key="5">
    <source>
        <dbReference type="ARBA" id="ARBA00022679"/>
    </source>
</evidence>
<dbReference type="GO" id="GO:0008233">
    <property type="term" value="F:peptidase activity"/>
    <property type="evidence" value="ECO:0007669"/>
    <property type="project" value="UniProtKB-KW"/>
</dbReference>
<dbReference type="GO" id="GO:0004519">
    <property type="term" value="F:endonuclease activity"/>
    <property type="evidence" value="ECO:0007669"/>
    <property type="project" value="UniProtKB-KW"/>
</dbReference>
<evidence type="ECO:0000313" key="17">
    <source>
        <dbReference type="EnsemblMetazoa" id="XP_030854481"/>
    </source>
</evidence>
<keyword evidence="7" id="KW-0540">Nuclease</keyword>
<feature type="compositionally biased region" description="Basic and acidic residues" evidence="14">
    <location>
        <begin position="1222"/>
        <end position="1238"/>
    </location>
</feature>
<dbReference type="FunFam" id="1.10.340.70:FF:000001">
    <property type="entry name" value="Retrovirus-related Pol polyprotein from transposon gypsy-like Protein"/>
    <property type="match status" value="1"/>
</dbReference>
<dbReference type="InterPro" id="IPR012337">
    <property type="entry name" value="RNaseH-like_sf"/>
</dbReference>
<dbReference type="FunFam" id="3.10.10.10:FF:000002">
    <property type="entry name" value="Retrovirus-related Pol polyprotein from transposon 17.6-like protein"/>
    <property type="match status" value="1"/>
</dbReference>
<dbReference type="FunFam" id="3.30.420.10:FF:000032">
    <property type="entry name" value="Retrovirus-related Pol polyprotein from transposon 297-like Protein"/>
    <property type="match status" value="1"/>
</dbReference>
<dbReference type="CDD" id="cd09274">
    <property type="entry name" value="RNase_HI_RT_Ty3"/>
    <property type="match status" value="1"/>
</dbReference>
<sequence>MASTITGGLVDNIGTIVPSLHLGNKATQHKFVVARNITHSVVLGWDFIDSQNACISPTSFNMPGSVIPFIDRQQYQAPLKCKVSLVGQARIPPSCETHVQGRLSSPQFDIVPRDYDGYFEPTLQDHIPVIGARSLFKPQDGLILVRLINPSDEAVDLPADTCLGQFFSITGDTEEEYKIMSVTTDADPQVTDKSPVAGVLPSSELTRTEYEKAEHLLQTYSDIFSTTSQDIGQTDIIHHHIDTTTATPIRQRAYRTSPAMRVEIQEQVDELLQRGIIEESFSPWASPIVMVKKKDNTYRFCVDYRKLNAVTVRDSHPIPRQDDSIDSLSSSAYFSVMDLSSGYWQVKLDPQDTEKTAFTTGTGLYQFTVMPFGLVNAPMTFQRLMEAVLHGLHWSTCLVYLDDCIVMGKDFDDHCKNLQEVFQRFRDAGLKLKPSKCGFFKKEVTYLGHIINTEGVKPDPNNVEKVKSWPQPRTPTDVRSFLGLASFYRRFVPSFSKIATPLSTLTQKGQQFVWTAECENAFQHLKEALTNPPLLAYPDFEKEFILSSDASLHAVGAVLSQTQDGKERVISYFSQTLSATQKKWSTYDRELWAIVTAVRHFRHYLRHQHFTILTDHKPLLALRKFPIQDDATGKRTRWILELNSYTFSLIHKKGQSHRNADALSRRPSQESQVTPRLTDQLLKHMVTNPLCNAVETRSSRSRLSTDASTPNDSTRQSAPNVLHPYRGVILDSDVDVQHEQQLDQDISTVIECVNNGERPTIRQIRRHNPRVRRLLWQYPKFILQDGILYRKKKDKLGNLSFQLVVPNSLIPRVLQELHGDPSSGHFGAHRTIQRAESMCYWPFMNKEITDFCNTCTACESFRLPTPKHQAPLRPITTTRPLEMVFADIAELPSSRRGFRYILVVTDHFSKYVNIFPMKDQTAPTIAKHLFEEYVKEHGIPETLHTDQGRQFESRLVQELCSKLGIKKSRSTPYHPQGAGIVERCNRTIKDQLAKYISHQGGEWDTHINQVQLAYNTSTHASTGLTPYYIMHGREARTPANITCSTPPPSSSGKTLLEYTTNLSERLRKAWEYTIQNTRQQQQQQKQQYDVKKRISKYDTGDFVWLHDPTNIRNKLEPNWKGPFRVSSSSDDGLNYDIVHVHDEKFKRRVHHNRLKPHRARAPQVMSTPPSPPTPQPTSIHGTERTTTQYPPGPPAEDETRRKVQSNQPTSHGPAYITWSSRPPDRILHHEQSNHDRPSRSSLSVRQQASNQQTSSTERILHHRQSDHDQTSRSSLSVRQQASNQPTNSSHQSRLIDSAPPQQQPRPSLPTTQTQHQLSSPTHLPGYVGDFDKLKAKGAEVIACVAVNDPFVMAAWGKAHEADGKVRMLADLHGEFTKAVDMVLDATPFLGNKRSKRYSLVIKDGNVVAVNEEPDGTGLTCSLADNVLKQL</sequence>
<dbReference type="Gene3D" id="3.10.20.370">
    <property type="match status" value="1"/>
</dbReference>
<evidence type="ECO:0000256" key="12">
    <source>
        <dbReference type="ARBA" id="ARBA00023002"/>
    </source>
</evidence>
<feature type="compositionally biased region" description="Polar residues" evidence="14">
    <location>
        <begin position="701"/>
        <end position="719"/>
    </location>
</feature>
<dbReference type="Gene3D" id="3.30.70.270">
    <property type="match status" value="2"/>
</dbReference>
<dbReference type="GO" id="GO:0008379">
    <property type="term" value="F:thioredoxin peroxidase activity"/>
    <property type="evidence" value="ECO:0007669"/>
    <property type="project" value="InterPro"/>
</dbReference>
<dbReference type="InterPro" id="IPR037944">
    <property type="entry name" value="PRX5-like"/>
</dbReference>
<dbReference type="Proteomes" id="UP000007110">
    <property type="component" value="Unassembled WGS sequence"/>
</dbReference>
<evidence type="ECO:0000259" key="15">
    <source>
        <dbReference type="PROSITE" id="PS50878"/>
    </source>
</evidence>
<keyword evidence="18" id="KW-1185">Reference proteome</keyword>
<dbReference type="RefSeq" id="XP_030854481.1">
    <property type="nucleotide sequence ID" value="XM_030998621.1"/>
</dbReference>
<dbReference type="FunFam" id="3.10.10.10:FF:000007">
    <property type="entry name" value="Retrovirus-related Pol polyprotein from transposon 17.6-like Protein"/>
    <property type="match status" value="1"/>
</dbReference>
<evidence type="ECO:0000256" key="11">
    <source>
        <dbReference type="ARBA" id="ARBA00022918"/>
    </source>
</evidence>
<reference evidence="17" key="2">
    <citation type="submission" date="2021-01" db="UniProtKB">
        <authorList>
            <consortium name="EnsemblMetazoa"/>
        </authorList>
    </citation>
    <scope>IDENTIFICATION</scope>
</reference>
<evidence type="ECO:0000256" key="7">
    <source>
        <dbReference type="ARBA" id="ARBA00022722"/>
    </source>
</evidence>
<dbReference type="PROSITE" id="PS50878">
    <property type="entry name" value="RT_POL"/>
    <property type="match status" value="1"/>
</dbReference>
<dbReference type="InterPro" id="IPR036397">
    <property type="entry name" value="RNaseH_sf"/>
</dbReference>
<evidence type="ECO:0000256" key="10">
    <source>
        <dbReference type="ARBA" id="ARBA00022862"/>
    </source>
</evidence>
<dbReference type="GO" id="GO:0015074">
    <property type="term" value="P:DNA integration"/>
    <property type="evidence" value="ECO:0007669"/>
    <property type="project" value="InterPro"/>
</dbReference>
<reference evidence="18" key="1">
    <citation type="submission" date="2015-02" db="EMBL/GenBank/DDBJ databases">
        <title>Genome sequencing for Strongylocentrotus purpuratus.</title>
        <authorList>
            <person name="Murali S."/>
            <person name="Liu Y."/>
            <person name="Vee V."/>
            <person name="English A."/>
            <person name="Wang M."/>
            <person name="Skinner E."/>
            <person name="Han Y."/>
            <person name="Muzny D.M."/>
            <person name="Worley K.C."/>
            <person name="Gibbs R.A."/>
        </authorList>
    </citation>
    <scope>NUCLEOTIDE SEQUENCE</scope>
</reference>
<dbReference type="GO" id="GO:0003964">
    <property type="term" value="F:RNA-directed DNA polymerase activity"/>
    <property type="evidence" value="ECO:0007669"/>
    <property type="project" value="UniProtKB-KW"/>
</dbReference>
<dbReference type="Pfam" id="PF00078">
    <property type="entry name" value="RVT_1"/>
    <property type="match status" value="1"/>
</dbReference>
<dbReference type="InterPro" id="IPR041577">
    <property type="entry name" value="RT_RNaseH_2"/>
</dbReference>
<dbReference type="FunFam" id="3.10.20.370:FF:000001">
    <property type="entry name" value="Retrovirus-related Pol polyprotein from transposon 17.6-like protein"/>
    <property type="match status" value="1"/>
</dbReference>
<dbReference type="InterPro" id="IPR041588">
    <property type="entry name" value="Integrase_H2C2"/>
</dbReference>
<dbReference type="CDD" id="cd03013">
    <property type="entry name" value="PRX5_like"/>
    <property type="match status" value="1"/>
</dbReference>
<dbReference type="PROSITE" id="PS50994">
    <property type="entry name" value="INTEGRASE"/>
    <property type="match status" value="1"/>
</dbReference>
<dbReference type="OrthoDB" id="4369127at2759"/>
<dbReference type="KEGG" id="spu:591742"/>
<dbReference type="Pfam" id="PF00665">
    <property type="entry name" value="rve"/>
    <property type="match status" value="1"/>
</dbReference>
<keyword evidence="8" id="KW-0255">Endonuclease</keyword>
<evidence type="ECO:0008006" key="19">
    <source>
        <dbReference type="Google" id="ProtNLM"/>
    </source>
</evidence>
<evidence type="ECO:0000256" key="14">
    <source>
        <dbReference type="SAM" id="MobiDB-lite"/>
    </source>
</evidence>
<evidence type="ECO:0000256" key="6">
    <source>
        <dbReference type="ARBA" id="ARBA00022695"/>
    </source>
</evidence>
<evidence type="ECO:0000256" key="8">
    <source>
        <dbReference type="ARBA" id="ARBA00022759"/>
    </source>
</evidence>
<comment type="similarity">
    <text evidence="2">Belongs to the peroxiredoxin family. Prx5 subfamily.</text>
</comment>